<dbReference type="RefSeq" id="WP_074758189.1">
    <property type="nucleotide sequence ID" value="NZ_FNCO01000021.1"/>
</dbReference>
<keyword evidence="2" id="KW-1185">Reference proteome</keyword>
<gene>
    <name evidence="1" type="ORF">SAMN05216605_12167</name>
</gene>
<name>A0A1G8QUL1_9PSED</name>
<reference evidence="2" key="1">
    <citation type="submission" date="2016-10" db="EMBL/GenBank/DDBJ databases">
        <authorList>
            <person name="Varghese N."/>
            <person name="Submissions S."/>
        </authorList>
    </citation>
    <scope>NUCLEOTIDE SEQUENCE [LARGE SCALE GENOMIC DNA]</scope>
    <source>
        <strain evidence="2">ATCC 700689</strain>
    </source>
</reference>
<protein>
    <submittedName>
        <fullName evidence="1">Uncharacterized protein</fullName>
    </submittedName>
</protein>
<evidence type="ECO:0000313" key="2">
    <source>
        <dbReference type="Proteomes" id="UP000182894"/>
    </source>
</evidence>
<accession>A0A1G8QUL1</accession>
<organism evidence="1 2">
    <name type="scientific">Pseudomonas abietaniphila</name>
    <dbReference type="NCBI Taxonomy" id="89065"/>
    <lineage>
        <taxon>Bacteria</taxon>
        <taxon>Pseudomonadati</taxon>
        <taxon>Pseudomonadota</taxon>
        <taxon>Gammaproteobacteria</taxon>
        <taxon>Pseudomonadales</taxon>
        <taxon>Pseudomonadaceae</taxon>
        <taxon>Pseudomonas</taxon>
    </lineage>
</organism>
<sequence length="265" mass="29524">MNAFNCNTGYKPAGRIMLRKTGAGEVGLVGALRFDHRFAIKEGFGYLAHFGSEGCEVFDSAVGDQVPPDVLPYHIDYHLREPIWPRSTDPKSMMVRFIQQWPGSNIWVVYGAVDRSPVPEHLYSSTGHAWFDLRAGVLNPITAPAVEAGLTISQLGSTLPVWPGPQDEPYALCCIQSGWRPDYLEYNRLQVSLGRGQLTRAEFKTRVLGDDRLCHLISNPGEDYLRYLVCLDDLGGVEQPGPLSEKHLREREDRAAVALRNSQTA</sequence>
<dbReference type="AlphaFoldDB" id="A0A1G8QUL1"/>
<evidence type="ECO:0000313" key="1">
    <source>
        <dbReference type="EMBL" id="SDJ08341.1"/>
    </source>
</evidence>
<dbReference type="OrthoDB" id="6877095at2"/>
<dbReference type="EMBL" id="FNCO01000021">
    <property type="protein sequence ID" value="SDJ08341.1"/>
    <property type="molecule type" value="Genomic_DNA"/>
</dbReference>
<proteinExistence type="predicted"/>
<dbReference type="Proteomes" id="UP000182894">
    <property type="component" value="Unassembled WGS sequence"/>
</dbReference>